<sequence>MSGLQRYVETERRALSGTSSLQQDVGTKRRALSRTSGLQQDVGIERRTLRQWCNETPARLRWWSGEVPAVVRRGSCGCPAVVRRDFCGGSAVVRRPSRRSFLLLFLLLLLGSPLMRNEGSIYRFSGVAWSVNRCEIRGE</sequence>
<accession>A0A8T3BRB8</accession>
<proteinExistence type="predicted"/>
<evidence type="ECO:0000313" key="2">
    <source>
        <dbReference type="Proteomes" id="UP000829196"/>
    </source>
</evidence>
<name>A0A8T3BRB8_DENNO</name>
<comment type="caution">
    <text evidence="1">The sequence shown here is derived from an EMBL/GenBank/DDBJ whole genome shotgun (WGS) entry which is preliminary data.</text>
</comment>
<dbReference type="EMBL" id="JAGYWB010000006">
    <property type="protein sequence ID" value="KAI0518756.1"/>
    <property type="molecule type" value="Genomic_DNA"/>
</dbReference>
<organism evidence="1 2">
    <name type="scientific">Dendrobium nobile</name>
    <name type="common">Orchid</name>
    <dbReference type="NCBI Taxonomy" id="94219"/>
    <lineage>
        <taxon>Eukaryota</taxon>
        <taxon>Viridiplantae</taxon>
        <taxon>Streptophyta</taxon>
        <taxon>Embryophyta</taxon>
        <taxon>Tracheophyta</taxon>
        <taxon>Spermatophyta</taxon>
        <taxon>Magnoliopsida</taxon>
        <taxon>Liliopsida</taxon>
        <taxon>Asparagales</taxon>
        <taxon>Orchidaceae</taxon>
        <taxon>Epidendroideae</taxon>
        <taxon>Malaxideae</taxon>
        <taxon>Dendrobiinae</taxon>
        <taxon>Dendrobium</taxon>
    </lineage>
</organism>
<dbReference type="Proteomes" id="UP000829196">
    <property type="component" value="Unassembled WGS sequence"/>
</dbReference>
<reference evidence="1" key="1">
    <citation type="journal article" date="2022" name="Front. Genet.">
        <title>Chromosome-Scale Assembly of the Dendrobium nobile Genome Provides Insights Into the Molecular Mechanism of the Biosynthesis of the Medicinal Active Ingredient of Dendrobium.</title>
        <authorList>
            <person name="Xu Q."/>
            <person name="Niu S.-C."/>
            <person name="Li K.-L."/>
            <person name="Zheng P.-J."/>
            <person name="Zhang X.-J."/>
            <person name="Jia Y."/>
            <person name="Liu Y."/>
            <person name="Niu Y.-X."/>
            <person name="Yu L.-H."/>
            <person name="Chen D.-F."/>
            <person name="Zhang G.-Q."/>
        </authorList>
    </citation>
    <scope>NUCLEOTIDE SEQUENCE</scope>
    <source>
        <tissue evidence="1">Leaf</tissue>
    </source>
</reference>
<dbReference type="AlphaFoldDB" id="A0A8T3BRB8"/>
<keyword evidence="2" id="KW-1185">Reference proteome</keyword>
<protein>
    <submittedName>
        <fullName evidence="1">Uncharacterized protein</fullName>
    </submittedName>
</protein>
<gene>
    <name evidence="1" type="ORF">KFK09_006192</name>
</gene>
<evidence type="ECO:0000313" key="1">
    <source>
        <dbReference type="EMBL" id="KAI0518756.1"/>
    </source>
</evidence>